<evidence type="ECO:0000256" key="7">
    <source>
        <dbReference type="ARBA" id="ARBA00022723"/>
    </source>
</evidence>
<dbReference type="Gene3D" id="1.20.990.10">
    <property type="entry name" value="NADPH-cytochrome p450 Reductase, Chain A, domain 3"/>
    <property type="match status" value="1"/>
</dbReference>
<dbReference type="Gene3D" id="2.40.30.10">
    <property type="entry name" value="Translation factors"/>
    <property type="match status" value="1"/>
</dbReference>
<evidence type="ECO:0000313" key="19">
    <source>
        <dbReference type="Proteomes" id="UP000053259"/>
    </source>
</evidence>
<dbReference type="Gene3D" id="1.10.630.10">
    <property type="entry name" value="Cytochrome P450"/>
    <property type="match status" value="1"/>
</dbReference>
<dbReference type="SUPFAM" id="SSF63380">
    <property type="entry name" value="Riboflavin synthase domain-like"/>
    <property type="match status" value="1"/>
</dbReference>
<dbReference type="InterPro" id="IPR017972">
    <property type="entry name" value="Cyt_P450_CS"/>
</dbReference>
<dbReference type="InterPro" id="IPR001433">
    <property type="entry name" value="OxRdtase_FAD/NAD-bd"/>
</dbReference>
<dbReference type="PANTHER" id="PTHR19384:SF127">
    <property type="entry name" value="BIFUNCTIONAL CYTOCHROME P450_NADPH--P450 REDUCTASE"/>
    <property type="match status" value="1"/>
</dbReference>
<dbReference type="PRINTS" id="PR00385">
    <property type="entry name" value="P450"/>
</dbReference>
<accession>A0A0D2AJB8</accession>
<dbReference type="SUPFAM" id="SSF48264">
    <property type="entry name" value="Cytochrome P450"/>
    <property type="match status" value="1"/>
</dbReference>
<dbReference type="CDD" id="cd06206">
    <property type="entry name" value="bifunctional_CYPOR"/>
    <property type="match status" value="1"/>
</dbReference>
<dbReference type="HOGENOM" id="CLU_001570_7_0_1"/>
<evidence type="ECO:0000256" key="8">
    <source>
        <dbReference type="ARBA" id="ARBA00022827"/>
    </source>
</evidence>
<keyword evidence="3 14" id="KW-0813">Transport</keyword>
<keyword evidence="13 14" id="KW-0503">Monooxygenase</keyword>
<dbReference type="PROSITE" id="PS51384">
    <property type="entry name" value="FAD_FR"/>
    <property type="match status" value="1"/>
</dbReference>
<dbReference type="AlphaFoldDB" id="A0A0D2AJB8"/>
<dbReference type="InterPro" id="IPR002401">
    <property type="entry name" value="Cyt_P450_E_grp-I"/>
</dbReference>
<dbReference type="GO" id="GO:0010181">
    <property type="term" value="F:FMN binding"/>
    <property type="evidence" value="ECO:0007669"/>
    <property type="project" value="UniProtKB-UniRule"/>
</dbReference>
<dbReference type="InterPro" id="IPR017927">
    <property type="entry name" value="FAD-bd_FR_type"/>
</dbReference>
<proteinExistence type="inferred from homology"/>
<evidence type="ECO:0000256" key="1">
    <source>
        <dbReference type="ARBA" id="ARBA00001971"/>
    </source>
</evidence>
<evidence type="ECO:0000313" key="18">
    <source>
        <dbReference type="EMBL" id="KIW06988.1"/>
    </source>
</evidence>
<dbReference type="InterPro" id="IPR039261">
    <property type="entry name" value="FNR_nucleotide-bd"/>
</dbReference>
<keyword evidence="6 14" id="KW-0288">FMN</keyword>
<feature type="domain" description="Flavodoxin-like" evidence="16">
    <location>
        <begin position="504"/>
        <end position="645"/>
    </location>
</feature>
<comment type="catalytic activity">
    <reaction evidence="14">
        <text>2 oxidized [cytochrome P450] + NADPH = 2 reduced [cytochrome P450] + NADP(+) + H(+)</text>
        <dbReference type="Rhea" id="RHEA:24040"/>
        <dbReference type="Rhea" id="RHEA-COMP:14627"/>
        <dbReference type="Rhea" id="RHEA-COMP:14628"/>
        <dbReference type="ChEBI" id="CHEBI:15378"/>
        <dbReference type="ChEBI" id="CHEBI:55376"/>
        <dbReference type="ChEBI" id="CHEBI:57783"/>
        <dbReference type="ChEBI" id="CHEBI:58349"/>
        <dbReference type="ChEBI" id="CHEBI:60344"/>
        <dbReference type="EC" id="1.6.2.4"/>
    </reaction>
</comment>
<evidence type="ECO:0000256" key="12">
    <source>
        <dbReference type="ARBA" id="ARBA00023004"/>
    </source>
</evidence>
<evidence type="ECO:0000256" key="10">
    <source>
        <dbReference type="ARBA" id="ARBA00022982"/>
    </source>
</evidence>
<evidence type="ECO:0000256" key="14">
    <source>
        <dbReference type="PIRNR" id="PIRNR000209"/>
    </source>
</evidence>
<dbReference type="InterPro" id="IPR017938">
    <property type="entry name" value="Riboflavin_synthase-like_b-brl"/>
</dbReference>
<comment type="similarity">
    <text evidence="2 14">In the N-terminal section; belongs to the cytochrome P450 family.</text>
</comment>
<dbReference type="CDD" id="cd11068">
    <property type="entry name" value="CYP120A1"/>
    <property type="match status" value="1"/>
</dbReference>
<evidence type="ECO:0000256" key="9">
    <source>
        <dbReference type="ARBA" id="ARBA00022857"/>
    </source>
</evidence>
<gene>
    <name evidence="18" type="ORF">PV09_02646</name>
</gene>
<dbReference type="SUPFAM" id="SSF52343">
    <property type="entry name" value="Ferredoxin reductase-like, C-terminal NADP-linked domain"/>
    <property type="match status" value="1"/>
</dbReference>
<keyword evidence="12 14" id="KW-0408">Iron</keyword>
<evidence type="ECO:0000256" key="11">
    <source>
        <dbReference type="ARBA" id="ARBA00023002"/>
    </source>
</evidence>
<comment type="cofactor">
    <cofactor evidence="1 14 15">
        <name>heme</name>
        <dbReference type="ChEBI" id="CHEBI:30413"/>
    </cofactor>
</comment>
<dbReference type="Gene3D" id="3.40.50.360">
    <property type="match status" value="1"/>
</dbReference>
<keyword evidence="4 14" id="KW-0349">Heme</keyword>
<evidence type="ECO:0000256" key="6">
    <source>
        <dbReference type="ARBA" id="ARBA00022643"/>
    </source>
</evidence>
<keyword evidence="11 14" id="KW-0560">Oxidoreductase</keyword>
<dbReference type="GO" id="GO:0050660">
    <property type="term" value="F:flavin adenine dinucleotide binding"/>
    <property type="evidence" value="ECO:0007669"/>
    <property type="project" value="TreeGrafter"/>
</dbReference>
<dbReference type="InParanoid" id="A0A0D2AJB8"/>
<sequence length="1076" mass="120019">MTEQIPGPRALPILGNILDLRDPDGVNIRPLERMIDVYGPIVKFKVAGRETVVVGGYDLFEELCDETRFWKVRHEILVSGEDPNAVSGLFAQANEKLVDWQQAHRILMPAFGPLAIEKMFPEMDDIATQLLLKWARQGPDAKILASEDFSRLTLDTIALCAMDYRFNSFYTNEMHPFVQAMNRGLGEKNSRNQIGSRIKSLMPGHKEQIQKDQKLILQTGADIVAQRRANPVDKKDLLNAMLHGKDPKTGETMRDELIVANMRTFLIAGHETTSGMLTFAFAEMLKNPSTYFKAQKEVDEVIGKEKVNVKHLGKLKYLNALLKETLRLHPTAPAYFRAVRPENKEEKPTIGGGKYAMPGTAGVLCLLTKIQVDPKIWGNDANEFRPERMLDENFEKLPQAAWKPFGTGLRACIGRAFAWQEALLICASILQNFNMTMDDPTYELKIVQTLTIKPKDFYMRAKLRPGLTAAGLQERLAGRANVAEANGAGNPTAAEEEIVGDENLRILYGSNTGTCETLARKLASQAGQHGFKAGVVELDNAIEQLPTDMPVVVITASYEGQPCDNAASFAAWLEAQRDPTLLKGVQYAVFGVGHSDWRDTFQRQPKLINDKLAALGASRLAERGETDALKNSLFTDFEDWAEKTLWPALPQAESKRVSSIKRVKSSLRMDVKKEDRAAHLNQRNLRWAKVLDAKQLTAFGSPQKRHIEIGLPEEMSYQVGDYLAILPLNPEASIKRVMHRFKINIESIITIADAGPTNLPANVPMHVDDLLRGYVELSQPATLRDVHTLSEAATGVDKQKLTDLTDQTMYEASILQHRISILDLLEQYPSVDLPFDQFLTMLPPLQTRHYSISSSSLAQPDSCTLTYSVIDAPTMSGLGDRFQGVAGTYLKTLRKGDDVLVSVRATNKLFRLPADQANTPLMMFCAGSGLAPFRGFIQERAYLIKEGKRKLAPALLFFGCRSRKEDALYEEELAEWQKIGAVDVRYAFSKSPADSAGCKYVQERMLHDKAEVVDLFERGSMVYVCGSRAVATELGGAARELVKWKAEMEGKQLSSEMVESFMSVMKNSRFVSDVFT</sequence>
<feature type="domain" description="FAD-binding FR-type" evidence="17">
    <location>
        <begin position="683"/>
        <end position="913"/>
    </location>
</feature>
<dbReference type="InterPro" id="IPR029039">
    <property type="entry name" value="Flavoprotein-like_sf"/>
</dbReference>
<comment type="catalytic activity">
    <reaction evidence="14">
        <text>an organic molecule + reduced [NADPH--hemoprotein reductase] + O2 = an alcohol + oxidized [NADPH--hemoprotein reductase] + H2O + H(+)</text>
        <dbReference type="Rhea" id="RHEA:17149"/>
        <dbReference type="Rhea" id="RHEA-COMP:11964"/>
        <dbReference type="Rhea" id="RHEA-COMP:11965"/>
        <dbReference type="ChEBI" id="CHEBI:15377"/>
        <dbReference type="ChEBI" id="CHEBI:15378"/>
        <dbReference type="ChEBI" id="CHEBI:15379"/>
        <dbReference type="ChEBI" id="CHEBI:30879"/>
        <dbReference type="ChEBI" id="CHEBI:57618"/>
        <dbReference type="ChEBI" id="CHEBI:58210"/>
        <dbReference type="ChEBI" id="CHEBI:142491"/>
        <dbReference type="EC" id="1.14.14.1"/>
    </reaction>
</comment>
<dbReference type="PRINTS" id="PR00463">
    <property type="entry name" value="EP450I"/>
</dbReference>
<evidence type="ECO:0000256" key="13">
    <source>
        <dbReference type="ARBA" id="ARBA00023033"/>
    </source>
</evidence>
<evidence type="ECO:0000256" key="5">
    <source>
        <dbReference type="ARBA" id="ARBA00022630"/>
    </source>
</evidence>
<dbReference type="Pfam" id="PF00067">
    <property type="entry name" value="p450"/>
    <property type="match status" value="1"/>
</dbReference>
<dbReference type="GO" id="GO:0070330">
    <property type="term" value="F:aromatase activity"/>
    <property type="evidence" value="ECO:0007669"/>
    <property type="project" value="UniProtKB-UniRule"/>
</dbReference>
<keyword evidence="5 14" id="KW-0285">Flavoprotein</keyword>
<dbReference type="Pfam" id="PF00258">
    <property type="entry name" value="Flavodoxin_1"/>
    <property type="match status" value="1"/>
</dbReference>
<dbReference type="RefSeq" id="XP_016216857.1">
    <property type="nucleotide sequence ID" value="XM_016355721.1"/>
</dbReference>
<dbReference type="EC" id="1.14.14.1" evidence="14"/>
<dbReference type="InterPro" id="IPR023173">
    <property type="entry name" value="NADPH_Cyt_P450_Rdtase_alpha"/>
</dbReference>
<dbReference type="SUPFAM" id="SSF52218">
    <property type="entry name" value="Flavoproteins"/>
    <property type="match status" value="1"/>
</dbReference>
<keyword evidence="10 14" id="KW-0249">Electron transport</keyword>
<dbReference type="GO" id="GO:0020037">
    <property type="term" value="F:heme binding"/>
    <property type="evidence" value="ECO:0007669"/>
    <property type="project" value="UniProtKB-UniRule"/>
</dbReference>
<evidence type="ECO:0000256" key="15">
    <source>
        <dbReference type="PIRSR" id="PIRSR000209-1"/>
    </source>
</evidence>
<organism evidence="18 19">
    <name type="scientific">Verruconis gallopava</name>
    <dbReference type="NCBI Taxonomy" id="253628"/>
    <lineage>
        <taxon>Eukaryota</taxon>
        <taxon>Fungi</taxon>
        <taxon>Dikarya</taxon>
        <taxon>Ascomycota</taxon>
        <taxon>Pezizomycotina</taxon>
        <taxon>Dothideomycetes</taxon>
        <taxon>Pleosporomycetidae</taxon>
        <taxon>Venturiales</taxon>
        <taxon>Sympoventuriaceae</taxon>
        <taxon>Verruconis</taxon>
    </lineage>
</organism>
<dbReference type="Pfam" id="PF00667">
    <property type="entry name" value="FAD_binding_1"/>
    <property type="match status" value="1"/>
</dbReference>
<evidence type="ECO:0000256" key="4">
    <source>
        <dbReference type="ARBA" id="ARBA00022617"/>
    </source>
</evidence>
<dbReference type="InterPro" id="IPR003097">
    <property type="entry name" value="CysJ-like_FAD-binding"/>
</dbReference>
<dbReference type="GO" id="GO:0005829">
    <property type="term" value="C:cytosol"/>
    <property type="evidence" value="ECO:0007669"/>
    <property type="project" value="TreeGrafter"/>
</dbReference>
<dbReference type="STRING" id="253628.A0A0D2AJB8"/>
<dbReference type="PROSITE" id="PS00086">
    <property type="entry name" value="CYTOCHROME_P450"/>
    <property type="match status" value="1"/>
</dbReference>
<dbReference type="InterPro" id="IPR008254">
    <property type="entry name" value="Flavodoxin/NO_synth"/>
</dbReference>
<dbReference type="Pfam" id="PF00175">
    <property type="entry name" value="NAD_binding_1"/>
    <property type="match status" value="1"/>
</dbReference>
<dbReference type="InterPro" id="IPR036396">
    <property type="entry name" value="Cyt_P450_sf"/>
</dbReference>
<keyword evidence="9 14" id="KW-0521">NADP</keyword>
<dbReference type="GeneID" id="27310619"/>
<keyword evidence="19" id="KW-1185">Reference proteome</keyword>
<dbReference type="EC" id="1.6.2.4" evidence="14"/>
<keyword evidence="8 14" id="KW-0274">FAD</keyword>
<dbReference type="InterPro" id="IPR001128">
    <property type="entry name" value="Cyt_P450"/>
</dbReference>
<dbReference type="InterPro" id="IPR023206">
    <property type="entry name" value="Bifunctional_P450_P450_red"/>
</dbReference>
<reference evidence="18 19" key="1">
    <citation type="submission" date="2015-01" db="EMBL/GenBank/DDBJ databases">
        <title>The Genome Sequence of Ochroconis gallopava CBS43764.</title>
        <authorList>
            <consortium name="The Broad Institute Genomics Platform"/>
            <person name="Cuomo C."/>
            <person name="de Hoog S."/>
            <person name="Gorbushina A."/>
            <person name="Stielow B."/>
            <person name="Teixiera M."/>
            <person name="Abouelleil A."/>
            <person name="Chapman S.B."/>
            <person name="Priest M."/>
            <person name="Young S.K."/>
            <person name="Wortman J."/>
            <person name="Nusbaum C."/>
            <person name="Birren B."/>
        </authorList>
    </citation>
    <scope>NUCLEOTIDE SEQUENCE [LARGE SCALE GENOMIC DNA]</scope>
    <source>
        <strain evidence="18 19">CBS 43764</strain>
    </source>
</reference>
<feature type="binding site" description="axial binding residue" evidence="15">
    <location>
        <position position="412"/>
    </location>
    <ligand>
        <name>heme</name>
        <dbReference type="ChEBI" id="CHEBI:30413"/>
    </ligand>
    <ligandPart>
        <name>Fe</name>
        <dbReference type="ChEBI" id="CHEBI:18248"/>
    </ligandPart>
</feature>
<evidence type="ECO:0000259" key="17">
    <source>
        <dbReference type="PROSITE" id="PS51384"/>
    </source>
</evidence>
<dbReference type="EMBL" id="KN847534">
    <property type="protein sequence ID" value="KIW06988.1"/>
    <property type="molecule type" value="Genomic_DNA"/>
</dbReference>
<dbReference type="GO" id="GO:0005506">
    <property type="term" value="F:iron ion binding"/>
    <property type="evidence" value="ECO:0007669"/>
    <property type="project" value="UniProtKB-UniRule"/>
</dbReference>
<dbReference type="Proteomes" id="UP000053259">
    <property type="component" value="Unassembled WGS sequence"/>
</dbReference>
<dbReference type="FunFam" id="1.10.630.10:FF:000040">
    <property type="entry name" value="Bifunctional cytochrome P450/NADPH--P450 reductase"/>
    <property type="match status" value="1"/>
</dbReference>
<evidence type="ECO:0000256" key="3">
    <source>
        <dbReference type="ARBA" id="ARBA00022448"/>
    </source>
</evidence>
<evidence type="ECO:0000256" key="2">
    <source>
        <dbReference type="ARBA" id="ARBA00010018"/>
    </source>
</evidence>
<comment type="cofactor">
    <cofactor evidence="14">
        <name>FAD</name>
        <dbReference type="ChEBI" id="CHEBI:57692"/>
    </cofactor>
    <cofactor evidence="14">
        <name>FMN</name>
        <dbReference type="ChEBI" id="CHEBI:58210"/>
    </cofactor>
</comment>
<name>A0A0D2AJB8_9PEZI</name>
<dbReference type="Gene3D" id="3.40.50.80">
    <property type="entry name" value="Nucleotide-binding domain of ferredoxin-NADP reductase (FNR) module"/>
    <property type="match status" value="1"/>
</dbReference>
<evidence type="ECO:0000259" key="16">
    <source>
        <dbReference type="PROSITE" id="PS50902"/>
    </source>
</evidence>
<dbReference type="PROSITE" id="PS50902">
    <property type="entry name" value="FLAVODOXIN_LIKE"/>
    <property type="match status" value="1"/>
</dbReference>
<keyword evidence="7 14" id="KW-0479">Metal-binding</keyword>
<dbReference type="VEuPathDB" id="FungiDB:PV09_02646"/>
<protein>
    <recommendedName>
        <fullName evidence="14">Bifunctional cytochrome P450/NADPH--P450 reductase</fullName>
    </recommendedName>
    <domain>
        <recommendedName>
            <fullName evidence="14">Cytochrome P450</fullName>
            <ecNumber evidence="14">1.14.14.1</ecNumber>
        </recommendedName>
    </domain>
    <domain>
        <recommendedName>
            <fullName evidence="14">NADPH--cytochrome P450 reductase</fullName>
            <ecNumber evidence="14">1.6.2.4</ecNumber>
        </recommendedName>
    </domain>
</protein>
<dbReference type="GO" id="GO:0003958">
    <property type="term" value="F:NADPH-hemoprotein reductase activity"/>
    <property type="evidence" value="ECO:0007669"/>
    <property type="project" value="UniProtKB-UniRule"/>
</dbReference>
<dbReference type="OrthoDB" id="1470350at2759"/>
<dbReference type="PANTHER" id="PTHR19384">
    <property type="entry name" value="NITRIC OXIDE SYNTHASE-RELATED"/>
    <property type="match status" value="1"/>
</dbReference>
<dbReference type="PIRSF" id="PIRSF000209">
    <property type="entry name" value="Bifunctional_P450_P450R"/>
    <property type="match status" value="1"/>
</dbReference>